<dbReference type="InterPro" id="IPR017871">
    <property type="entry name" value="ABC_transporter-like_CS"/>
</dbReference>
<keyword evidence="3 9" id="KW-0812">Transmembrane</keyword>
<dbReference type="PROSITE" id="PS00211">
    <property type="entry name" value="ABC_TRANSPORTER_1"/>
    <property type="match status" value="1"/>
</dbReference>
<evidence type="ECO:0000256" key="5">
    <source>
        <dbReference type="ARBA" id="ARBA00022840"/>
    </source>
</evidence>
<comment type="caution">
    <text evidence="11">The sequence shown here is derived from an EMBL/GenBank/DDBJ whole genome shotgun (WGS) entry which is preliminary data.</text>
</comment>
<dbReference type="InterPro" id="IPR003439">
    <property type="entry name" value="ABC_transporter-like_ATP-bd"/>
</dbReference>
<feature type="region of interest" description="Disordered" evidence="8">
    <location>
        <begin position="1"/>
        <end position="26"/>
    </location>
</feature>
<feature type="transmembrane region" description="Helical" evidence="9">
    <location>
        <begin position="796"/>
        <end position="812"/>
    </location>
</feature>
<keyword evidence="7 9" id="KW-0472">Membrane</keyword>
<keyword evidence="2" id="KW-0813">Transport</keyword>
<dbReference type="GO" id="GO:0016020">
    <property type="term" value="C:membrane"/>
    <property type="evidence" value="ECO:0007669"/>
    <property type="project" value="UniProtKB-SubCell"/>
</dbReference>
<dbReference type="Proteomes" id="UP001153069">
    <property type="component" value="Unassembled WGS sequence"/>
</dbReference>
<keyword evidence="4" id="KW-0547">Nucleotide-binding</keyword>
<dbReference type="GO" id="GO:0005524">
    <property type="term" value="F:ATP binding"/>
    <property type="evidence" value="ECO:0007669"/>
    <property type="project" value="UniProtKB-KW"/>
</dbReference>
<comment type="subcellular location">
    <subcellularLocation>
        <location evidence="1">Membrane</location>
        <topology evidence="1">Multi-pass membrane protein</topology>
    </subcellularLocation>
</comment>
<feature type="transmembrane region" description="Helical" evidence="9">
    <location>
        <begin position="1017"/>
        <end position="1036"/>
    </location>
</feature>
<evidence type="ECO:0000256" key="4">
    <source>
        <dbReference type="ARBA" id="ARBA00022741"/>
    </source>
</evidence>
<accession>A0A9N8EPP0</accession>
<evidence type="ECO:0000256" key="9">
    <source>
        <dbReference type="SAM" id="Phobius"/>
    </source>
</evidence>
<dbReference type="Pfam" id="PF03283">
    <property type="entry name" value="PAE"/>
    <property type="match status" value="1"/>
</dbReference>
<dbReference type="InterPro" id="IPR003593">
    <property type="entry name" value="AAA+_ATPase"/>
</dbReference>
<feature type="transmembrane region" description="Helical" evidence="9">
    <location>
        <begin position="473"/>
        <end position="491"/>
    </location>
</feature>
<dbReference type="PROSITE" id="PS50893">
    <property type="entry name" value="ABC_TRANSPORTER_2"/>
    <property type="match status" value="1"/>
</dbReference>
<feature type="compositionally biased region" description="Polar residues" evidence="8">
    <location>
        <begin position="14"/>
        <end position="23"/>
    </location>
</feature>
<name>A0A9N8EPP0_9STRA</name>
<dbReference type="Pfam" id="PF00005">
    <property type="entry name" value="ABC_tran"/>
    <property type="match status" value="1"/>
</dbReference>
<dbReference type="EMBL" id="CAICTM010001711">
    <property type="protein sequence ID" value="CAB9525697.1"/>
    <property type="molecule type" value="Genomic_DNA"/>
</dbReference>
<dbReference type="PANTHER" id="PTHR48041">
    <property type="entry name" value="ABC TRANSPORTER G FAMILY MEMBER 28"/>
    <property type="match status" value="1"/>
</dbReference>
<keyword evidence="12" id="KW-1185">Reference proteome</keyword>
<proteinExistence type="predicted"/>
<keyword evidence="5 11" id="KW-0067">ATP-binding</keyword>
<dbReference type="InterPro" id="IPR050352">
    <property type="entry name" value="ABCG_transporters"/>
</dbReference>
<evidence type="ECO:0000256" key="7">
    <source>
        <dbReference type="ARBA" id="ARBA00023136"/>
    </source>
</evidence>
<evidence type="ECO:0000256" key="8">
    <source>
        <dbReference type="SAM" id="MobiDB-lite"/>
    </source>
</evidence>
<dbReference type="PANTHER" id="PTHR48041:SF139">
    <property type="entry name" value="PROTEIN SCARLET"/>
    <property type="match status" value="1"/>
</dbReference>
<dbReference type="SUPFAM" id="SSF52540">
    <property type="entry name" value="P-loop containing nucleoside triphosphate hydrolases"/>
    <property type="match status" value="1"/>
</dbReference>
<dbReference type="GO" id="GO:0042626">
    <property type="term" value="F:ATPase-coupled transmembrane transporter activity"/>
    <property type="evidence" value="ECO:0007669"/>
    <property type="project" value="TreeGrafter"/>
</dbReference>
<gene>
    <name evidence="11" type="ORF">SEMRO_1713_G292990.1</name>
</gene>
<protein>
    <submittedName>
        <fullName evidence="11">ATP-binding protein</fullName>
    </submittedName>
</protein>
<feature type="domain" description="ABC transporter" evidence="10">
    <location>
        <begin position="516"/>
        <end position="737"/>
    </location>
</feature>
<evidence type="ECO:0000256" key="1">
    <source>
        <dbReference type="ARBA" id="ARBA00004141"/>
    </source>
</evidence>
<dbReference type="OrthoDB" id="2015280at2759"/>
<evidence type="ECO:0000313" key="12">
    <source>
        <dbReference type="Proteomes" id="UP001153069"/>
    </source>
</evidence>
<evidence type="ECO:0000313" key="11">
    <source>
        <dbReference type="EMBL" id="CAB9525697.1"/>
    </source>
</evidence>
<evidence type="ECO:0000259" key="10">
    <source>
        <dbReference type="PROSITE" id="PS50893"/>
    </source>
</evidence>
<dbReference type="GO" id="GO:0016887">
    <property type="term" value="F:ATP hydrolysis activity"/>
    <property type="evidence" value="ECO:0007669"/>
    <property type="project" value="InterPro"/>
</dbReference>
<reference evidence="11" key="1">
    <citation type="submission" date="2020-06" db="EMBL/GenBank/DDBJ databases">
        <authorList>
            <consortium name="Plant Systems Biology data submission"/>
        </authorList>
    </citation>
    <scope>NUCLEOTIDE SEQUENCE</scope>
    <source>
        <strain evidence="11">D6</strain>
    </source>
</reference>
<feature type="transmembrane region" description="Helical" evidence="9">
    <location>
        <begin position="929"/>
        <end position="950"/>
    </location>
</feature>
<evidence type="ECO:0000256" key="6">
    <source>
        <dbReference type="ARBA" id="ARBA00022989"/>
    </source>
</evidence>
<feature type="transmembrane region" description="Helical" evidence="9">
    <location>
        <begin position="818"/>
        <end position="837"/>
    </location>
</feature>
<dbReference type="Gene3D" id="3.40.50.300">
    <property type="entry name" value="P-loop containing nucleotide triphosphate hydrolases"/>
    <property type="match status" value="1"/>
</dbReference>
<sequence length="1087" mass="120666">MGRKRLATRVRAPIQSSPAANRSSNRDDSLLMHHLGSKCGDGSPAAIYSNQHAPGRDPSKHVFFVMKGSVCYTEADCQKVMQELPYKLSSKPWPPSVNGLSILSNNPVLNPVTHNYTFWMVPYCSQDAYLGSGTQDSNGIYKAGSVNLMHALQYWSRQKQDIPTIEKLLVVGSSAGALGVLNHLEEIRDTAQLANVKEMSIILDSSPLNGKDLLDDINHNSSTISEYLKAYVDPQVHPMCFETEPDGTPCCLSTHCILRTDPIIAQWSTETRGERMMLINSQYDPYEFSKMIQPPDGSSLSVYLQAMQKTYFVSGERAQRIAETASLLNGRPRPENATNTMGWLTTSCVMHPFLVPANFDVQVVDCDAVDKACRNGTTVGSVADIYQGQNLIIWNDPEVWTTKCVIGESIQSLIQDFVMDKNPPPSQELLVTFGDDCNGPNCVSDKSNMSLSPCQQFLELEDTFVPLPRSLKWVIAGLVWVASLIGFFMRFKPYAFVRKPKMDTEDANKERVTLAMRNLNVYDSKKDNYILSNVSFSIPHGAITAICGKSGAGKTTLLRAMVGQTEPNLNVSVDDSNFDFGKVCYVRQEDNCSLFNRMLASEFLDNNALLYGASASRLKEVKSKIASFQDQLVGHLSGGQRKRIAVCSALLMTPALVVLDEPLTGLDSVSSQEFLRFIIETVHSHGCSVVMTCHAPSNEIAQSFEKLIVVENGHLVVNTLTSKLWRTPEATLADDIHTLLENRASFRLGQEVGLIDDTCDVLPNAATTSQGQGLVTAILTLTERLRKEYGWAWNDFGRLPFTVFVLTIILSWDDQSLNQTLFATIFCLAACYNVFQYKISQACEIWRMHRSEILDGRISYLSYMIASKLYQFSPALLSLVPSLVIVYALLGWSFATFLGHIIFASMYLSISLQGGRVLSLWFDGSHIKYIKFFSLYLMINLMFSGTVVPINKFPSGFEFLYITSFTFWAVAGALLNQLQYGDHLGGDHCRTAVTCILSDNKIIARYLGYHPTTTPTMSLTILGLLYALLLFAEFLIGSRGSRRFARVEKTKLSRVSSTSRHVPPSSSLFVRGKTEKVESQSANAVIA</sequence>
<evidence type="ECO:0000256" key="3">
    <source>
        <dbReference type="ARBA" id="ARBA00022692"/>
    </source>
</evidence>
<dbReference type="InterPro" id="IPR004963">
    <property type="entry name" value="PAE/NOTUM"/>
</dbReference>
<dbReference type="InterPro" id="IPR027417">
    <property type="entry name" value="P-loop_NTPase"/>
</dbReference>
<evidence type="ECO:0000256" key="2">
    <source>
        <dbReference type="ARBA" id="ARBA00022448"/>
    </source>
</evidence>
<dbReference type="SMART" id="SM00382">
    <property type="entry name" value="AAA"/>
    <property type="match status" value="1"/>
</dbReference>
<keyword evidence="6 9" id="KW-1133">Transmembrane helix</keyword>
<dbReference type="AlphaFoldDB" id="A0A9N8EPP0"/>
<organism evidence="11 12">
    <name type="scientific">Seminavis robusta</name>
    <dbReference type="NCBI Taxonomy" id="568900"/>
    <lineage>
        <taxon>Eukaryota</taxon>
        <taxon>Sar</taxon>
        <taxon>Stramenopiles</taxon>
        <taxon>Ochrophyta</taxon>
        <taxon>Bacillariophyta</taxon>
        <taxon>Bacillariophyceae</taxon>
        <taxon>Bacillariophycidae</taxon>
        <taxon>Naviculales</taxon>
        <taxon>Naviculaceae</taxon>
        <taxon>Seminavis</taxon>
    </lineage>
</organism>